<dbReference type="GO" id="GO:0000175">
    <property type="term" value="F:3'-5'-RNA exonuclease activity"/>
    <property type="evidence" value="ECO:0007669"/>
    <property type="project" value="TreeGrafter"/>
</dbReference>
<proteinExistence type="predicted"/>
<dbReference type="OrthoDB" id="10253982at2759"/>
<accession>A0A2H1V0B4</accession>
<protein>
    <submittedName>
        <fullName evidence="3">SFRICE_004202</fullName>
    </submittedName>
</protein>
<dbReference type="PANTHER" id="PTHR12121">
    <property type="entry name" value="CARBON CATABOLITE REPRESSOR PROTEIN 4"/>
    <property type="match status" value="1"/>
</dbReference>
<evidence type="ECO:0000256" key="1">
    <source>
        <dbReference type="SAM" id="MobiDB-lite"/>
    </source>
</evidence>
<gene>
    <name evidence="3" type="ORF">SFRICE_004202</name>
</gene>
<dbReference type="SUPFAM" id="SSF56219">
    <property type="entry name" value="DNase I-like"/>
    <property type="match status" value="1"/>
</dbReference>
<dbReference type="InterPro" id="IPR050410">
    <property type="entry name" value="CCR4/nocturin_mRNA_transcr"/>
</dbReference>
<evidence type="ECO:0000313" key="3">
    <source>
        <dbReference type="EMBL" id="SOQ34277.1"/>
    </source>
</evidence>
<dbReference type="AlphaFoldDB" id="A0A2H1V0B4"/>
<dbReference type="EMBL" id="ODYU01000091">
    <property type="protein sequence ID" value="SOQ34277.1"/>
    <property type="molecule type" value="Genomic_DNA"/>
</dbReference>
<reference evidence="3" key="1">
    <citation type="submission" date="2016-07" db="EMBL/GenBank/DDBJ databases">
        <authorList>
            <person name="Bretaudeau A."/>
        </authorList>
    </citation>
    <scope>NUCLEOTIDE SEQUENCE</scope>
    <source>
        <strain evidence="3">Rice</strain>
        <tissue evidence="3">Whole body</tissue>
    </source>
</reference>
<feature type="region of interest" description="Disordered" evidence="1">
    <location>
        <begin position="76"/>
        <end position="101"/>
    </location>
</feature>
<name>A0A2H1V0B4_SPOFR</name>
<organism evidence="3">
    <name type="scientific">Spodoptera frugiperda</name>
    <name type="common">Fall armyworm</name>
    <dbReference type="NCBI Taxonomy" id="7108"/>
    <lineage>
        <taxon>Eukaryota</taxon>
        <taxon>Metazoa</taxon>
        <taxon>Ecdysozoa</taxon>
        <taxon>Arthropoda</taxon>
        <taxon>Hexapoda</taxon>
        <taxon>Insecta</taxon>
        <taxon>Pterygota</taxon>
        <taxon>Neoptera</taxon>
        <taxon>Endopterygota</taxon>
        <taxon>Lepidoptera</taxon>
        <taxon>Glossata</taxon>
        <taxon>Ditrysia</taxon>
        <taxon>Noctuoidea</taxon>
        <taxon>Noctuidae</taxon>
        <taxon>Amphipyrinae</taxon>
        <taxon>Spodoptera</taxon>
    </lineage>
</organism>
<dbReference type="Pfam" id="PF03372">
    <property type="entry name" value="Exo_endo_phos"/>
    <property type="match status" value="1"/>
</dbReference>
<sequence length="519" mass="60090">MLKLTNSFCRYLVFKCEKVHKAHVRNISHLNYKRQPCGTEYISLKVTAQFHSTQQLRQHGQRKKRLKIKIPPFANESQEVRPMSQPNKPSRQHASCGGDFTVSTDNDEDWWQYTREAGYAGDGRPNNIPPDFRIWEILGEGHDPRYGATFAFKILSYNVLAQYLLESHPYLYTDCSPRDLKWKIRAARLYDEITRMAPDVICLQEVQVSHIDSFYSKFEKIGYFGLFKQKTGHRQDGCAIYFKTSVFQLTDHVHVEYFQPNLPILNRDNIGLMVKLMPHDRPCTPIVVATTHLLYNPKRTDVRIAQMQLFLAEIDRFAYFNNGRECGHLPIILTGDFNSTPDSPVVKLLERGRVSVGQFRDGSDWRRIGVTDNCQHLSVVLDRQIRRFTHFNDTQIFNSTYSFCTNPCPRPPIPVEQYSGMFNAGVIGHSLNLCSVYEPYIVDGRLGVTTFQDYWVNVDYIYFSRFSCLHLIKRLRLPNDVDCEVLGRLPNQVYGSDHLAVAAIFELRPPIQQYPPMAL</sequence>
<dbReference type="InterPro" id="IPR005135">
    <property type="entry name" value="Endo/exonuclease/phosphatase"/>
</dbReference>
<evidence type="ECO:0000259" key="2">
    <source>
        <dbReference type="Pfam" id="PF03372"/>
    </source>
</evidence>
<dbReference type="Gene3D" id="3.60.10.10">
    <property type="entry name" value="Endonuclease/exonuclease/phosphatase"/>
    <property type="match status" value="1"/>
</dbReference>
<dbReference type="PANTHER" id="PTHR12121:SF34">
    <property type="entry name" value="PROTEIN ANGEL"/>
    <property type="match status" value="1"/>
</dbReference>
<dbReference type="InterPro" id="IPR036691">
    <property type="entry name" value="Endo/exonu/phosph_ase_sf"/>
</dbReference>
<feature type="compositionally biased region" description="Polar residues" evidence="1">
    <location>
        <begin position="84"/>
        <end position="93"/>
    </location>
</feature>
<feature type="domain" description="Endonuclease/exonuclease/phosphatase" evidence="2">
    <location>
        <begin position="155"/>
        <end position="498"/>
    </location>
</feature>